<dbReference type="Gene3D" id="1.25.40.10">
    <property type="entry name" value="Tetratricopeptide repeat domain"/>
    <property type="match status" value="1"/>
</dbReference>
<comment type="similarity">
    <text evidence="2">Belongs to the NASP family.</text>
</comment>
<dbReference type="Pfam" id="PF10516">
    <property type="entry name" value="SHNi-TPR"/>
    <property type="match status" value="1"/>
</dbReference>
<feature type="repeat" description="TPR" evidence="6">
    <location>
        <begin position="221"/>
        <end position="254"/>
    </location>
</feature>
<dbReference type="GO" id="GO:0042393">
    <property type="term" value="F:histone binding"/>
    <property type="evidence" value="ECO:0000318"/>
    <property type="project" value="GO_Central"/>
</dbReference>
<dbReference type="STRING" id="7070.D2A552"/>
<dbReference type="GO" id="GO:0006335">
    <property type="term" value="P:DNA replication-dependent chromatin assembly"/>
    <property type="evidence" value="ECO:0000318"/>
    <property type="project" value="GO_Central"/>
</dbReference>
<dbReference type="Pfam" id="PF13181">
    <property type="entry name" value="TPR_8"/>
    <property type="match status" value="1"/>
</dbReference>
<dbReference type="KEGG" id="tca:659465"/>
<evidence type="ECO:0000313" key="10">
    <source>
        <dbReference type="Proteomes" id="UP000007266"/>
    </source>
</evidence>
<protein>
    <submittedName>
        <fullName evidence="9">Nuclear autoantigenic sperm protein-like Protein</fullName>
    </submittedName>
</protein>
<organism evidence="9 10">
    <name type="scientific">Tribolium castaneum</name>
    <name type="common">Red flour beetle</name>
    <dbReference type="NCBI Taxonomy" id="7070"/>
    <lineage>
        <taxon>Eukaryota</taxon>
        <taxon>Metazoa</taxon>
        <taxon>Ecdysozoa</taxon>
        <taxon>Arthropoda</taxon>
        <taxon>Hexapoda</taxon>
        <taxon>Insecta</taxon>
        <taxon>Pterygota</taxon>
        <taxon>Neoptera</taxon>
        <taxon>Endopterygota</taxon>
        <taxon>Coleoptera</taxon>
        <taxon>Polyphaga</taxon>
        <taxon>Cucujiformia</taxon>
        <taxon>Tenebrionidae</taxon>
        <taxon>Tenebrionidae incertae sedis</taxon>
        <taxon>Tribolium</taxon>
    </lineage>
</organism>
<dbReference type="SMART" id="SM00028">
    <property type="entry name" value="TPR"/>
    <property type="match status" value="3"/>
</dbReference>
<dbReference type="SUPFAM" id="SSF48452">
    <property type="entry name" value="TPR-like"/>
    <property type="match status" value="1"/>
</dbReference>
<feature type="compositionally biased region" description="Polar residues" evidence="7">
    <location>
        <begin position="308"/>
        <end position="324"/>
    </location>
</feature>
<name>D2A552_TRICA</name>
<proteinExistence type="inferred from homology"/>
<dbReference type="Proteomes" id="UP000007266">
    <property type="component" value="Linkage group 8"/>
</dbReference>
<dbReference type="GO" id="GO:0005654">
    <property type="term" value="C:nucleoplasm"/>
    <property type="evidence" value="ECO:0000318"/>
    <property type="project" value="GO_Central"/>
</dbReference>
<feature type="compositionally biased region" description="Basic and acidic residues" evidence="7">
    <location>
        <begin position="334"/>
        <end position="349"/>
    </location>
</feature>
<dbReference type="OMA" id="IAECHYK"/>
<keyword evidence="10" id="KW-1185">Reference proteome</keyword>
<evidence type="ECO:0000256" key="1">
    <source>
        <dbReference type="ARBA" id="ARBA00004123"/>
    </source>
</evidence>
<accession>D2A552</accession>
<dbReference type="InterPro" id="IPR019544">
    <property type="entry name" value="Tetratricopeptide_SHNi-TPR_dom"/>
</dbReference>
<evidence type="ECO:0000256" key="6">
    <source>
        <dbReference type="PROSITE-ProRule" id="PRU00339"/>
    </source>
</evidence>
<keyword evidence="5" id="KW-0539">Nucleus</keyword>
<feature type="compositionally biased region" description="Basic and acidic residues" evidence="7">
    <location>
        <begin position="120"/>
        <end position="143"/>
    </location>
</feature>
<dbReference type="InterPro" id="IPR011990">
    <property type="entry name" value="TPR-like_helical_dom_sf"/>
</dbReference>
<evidence type="ECO:0000313" key="9">
    <source>
        <dbReference type="EMBL" id="EFA05316.2"/>
    </source>
</evidence>
<gene>
    <name evidence="9" type="primary">AUGUSTUS-3.0.2_15474</name>
    <name evidence="9" type="ORF">TcasGA2_TC015474</name>
</gene>
<evidence type="ECO:0000256" key="5">
    <source>
        <dbReference type="ARBA" id="ARBA00023242"/>
    </source>
</evidence>
<feature type="domain" description="Tetratricopeptide SHNi-TPR" evidence="8">
    <location>
        <begin position="179"/>
        <end position="213"/>
    </location>
</feature>
<reference evidence="9 10" key="2">
    <citation type="journal article" date="2010" name="Nucleic Acids Res.">
        <title>BeetleBase in 2010: revisions to provide comprehensive genomic information for Tribolium castaneum.</title>
        <authorList>
            <person name="Kim H.S."/>
            <person name="Murphy T."/>
            <person name="Xia J."/>
            <person name="Caragea D."/>
            <person name="Park Y."/>
            <person name="Beeman R.W."/>
            <person name="Lorenzen M.D."/>
            <person name="Butcher S."/>
            <person name="Manak J.R."/>
            <person name="Brown S.J."/>
        </authorList>
    </citation>
    <scope>GENOME REANNOTATION</scope>
    <source>
        <strain evidence="9 10">Georgia GA2</strain>
    </source>
</reference>
<evidence type="ECO:0000259" key="8">
    <source>
        <dbReference type="Pfam" id="PF10516"/>
    </source>
</evidence>
<dbReference type="OrthoDB" id="5587616at2759"/>
<dbReference type="PANTHER" id="PTHR15081:SF1">
    <property type="entry name" value="NUCLEAR AUTOANTIGENIC SPERM PROTEIN"/>
    <property type="match status" value="1"/>
</dbReference>
<evidence type="ECO:0000256" key="7">
    <source>
        <dbReference type="SAM" id="MobiDB-lite"/>
    </source>
</evidence>
<dbReference type="GO" id="GO:0034080">
    <property type="term" value="P:CENP-A containing chromatin assembly"/>
    <property type="evidence" value="ECO:0000318"/>
    <property type="project" value="GO_Central"/>
</dbReference>
<dbReference type="InParanoid" id="D2A552"/>
<evidence type="ECO:0000256" key="2">
    <source>
        <dbReference type="ARBA" id="ARBA00008402"/>
    </source>
</evidence>
<dbReference type="AlphaFoldDB" id="D2A552"/>
<feature type="region of interest" description="Disordered" evidence="7">
    <location>
        <begin position="296"/>
        <end position="349"/>
    </location>
</feature>
<dbReference type="EMBL" id="KQ971361">
    <property type="protein sequence ID" value="EFA05316.2"/>
    <property type="molecule type" value="Genomic_DNA"/>
</dbReference>
<evidence type="ECO:0000256" key="4">
    <source>
        <dbReference type="ARBA" id="ARBA00022803"/>
    </source>
</evidence>
<feature type="compositionally biased region" description="Acidic residues" evidence="7">
    <location>
        <begin position="87"/>
        <end position="101"/>
    </location>
</feature>
<dbReference type="PROSITE" id="PS50005">
    <property type="entry name" value="TPR"/>
    <property type="match status" value="1"/>
</dbReference>
<dbReference type="InterPro" id="IPR019734">
    <property type="entry name" value="TPR_rpt"/>
</dbReference>
<feature type="region of interest" description="Disordered" evidence="7">
    <location>
        <begin position="73"/>
        <end position="149"/>
    </location>
</feature>
<dbReference type="PANTHER" id="PTHR15081">
    <property type="entry name" value="NUCLEAR AUTOANTIGENIC SPERM PROTEIN NASP -RELATED"/>
    <property type="match status" value="1"/>
</dbReference>
<evidence type="ECO:0000256" key="3">
    <source>
        <dbReference type="ARBA" id="ARBA00022737"/>
    </source>
</evidence>
<sequence length="349" mass="38342">MADVALDPQNSNPKELFGQGVRAYVLQDFDTAVKAFSKASELLAAEHGSDVHDSLGDVYLYYGKSLLELSRKESGPLGDGVLKNVEEESETEDVEENEAGEEESKPVNGETPKTEEEDDKPPAEGETDQKVEESGSSEEKKEGEETEDELTDLQVAWEVLELAKRIFTNRGTEGKKNLAETLIVLGEISLESGNFTSAIEDMTQGLEIQKTLFGNDSRTIAETCYKLGGAYSTNGQIDEAIASFNSSYEYLQNKITSLKKDEKESNSEEIEELNGLIPEIQEKIADMKNLKTEIANKMTSSVEDETAPKTNGSAGASSSKQVNDISHLVKRKRKEDEAKEENPAKRPSP</sequence>
<comment type="subcellular location">
    <subcellularLocation>
        <location evidence="1">Nucleus</location>
    </subcellularLocation>
</comment>
<dbReference type="InterPro" id="IPR051730">
    <property type="entry name" value="NASP-like"/>
</dbReference>
<keyword evidence="3" id="KW-0677">Repeat</keyword>
<dbReference type="eggNOG" id="KOG4563">
    <property type="taxonomic scope" value="Eukaryota"/>
</dbReference>
<reference evidence="9 10" key="1">
    <citation type="journal article" date="2008" name="Nature">
        <title>The genome of the model beetle and pest Tribolium castaneum.</title>
        <authorList>
            <consortium name="Tribolium Genome Sequencing Consortium"/>
            <person name="Richards S."/>
            <person name="Gibbs R.A."/>
            <person name="Weinstock G.M."/>
            <person name="Brown S.J."/>
            <person name="Denell R."/>
            <person name="Beeman R.W."/>
            <person name="Gibbs R."/>
            <person name="Beeman R.W."/>
            <person name="Brown S.J."/>
            <person name="Bucher G."/>
            <person name="Friedrich M."/>
            <person name="Grimmelikhuijzen C.J."/>
            <person name="Klingler M."/>
            <person name="Lorenzen M."/>
            <person name="Richards S."/>
            <person name="Roth S."/>
            <person name="Schroder R."/>
            <person name="Tautz D."/>
            <person name="Zdobnov E.M."/>
            <person name="Muzny D."/>
            <person name="Gibbs R.A."/>
            <person name="Weinstock G.M."/>
            <person name="Attaway T."/>
            <person name="Bell S."/>
            <person name="Buhay C.J."/>
            <person name="Chandrabose M.N."/>
            <person name="Chavez D."/>
            <person name="Clerk-Blankenburg K.P."/>
            <person name="Cree A."/>
            <person name="Dao M."/>
            <person name="Davis C."/>
            <person name="Chacko J."/>
            <person name="Dinh H."/>
            <person name="Dugan-Rocha S."/>
            <person name="Fowler G."/>
            <person name="Garner T.T."/>
            <person name="Garnes J."/>
            <person name="Gnirke A."/>
            <person name="Hawes A."/>
            <person name="Hernandez J."/>
            <person name="Hines S."/>
            <person name="Holder M."/>
            <person name="Hume J."/>
            <person name="Jhangiani S.N."/>
            <person name="Joshi V."/>
            <person name="Khan Z.M."/>
            <person name="Jackson L."/>
            <person name="Kovar C."/>
            <person name="Kowis A."/>
            <person name="Lee S."/>
            <person name="Lewis L.R."/>
            <person name="Margolis J."/>
            <person name="Morgan M."/>
            <person name="Nazareth L.V."/>
            <person name="Nguyen N."/>
            <person name="Okwuonu G."/>
            <person name="Parker D."/>
            <person name="Richards S."/>
            <person name="Ruiz S.J."/>
            <person name="Santibanez J."/>
            <person name="Savard J."/>
            <person name="Scherer S.E."/>
            <person name="Schneider B."/>
            <person name="Sodergren E."/>
            <person name="Tautz D."/>
            <person name="Vattahil S."/>
            <person name="Villasana D."/>
            <person name="White C.S."/>
            <person name="Wright R."/>
            <person name="Park Y."/>
            <person name="Beeman R.W."/>
            <person name="Lord J."/>
            <person name="Oppert B."/>
            <person name="Lorenzen M."/>
            <person name="Brown S."/>
            <person name="Wang L."/>
            <person name="Savard J."/>
            <person name="Tautz D."/>
            <person name="Richards S."/>
            <person name="Weinstock G."/>
            <person name="Gibbs R.A."/>
            <person name="Liu Y."/>
            <person name="Worley K."/>
            <person name="Weinstock G."/>
            <person name="Elsik C.G."/>
            <person name="Reese J.T."/>
            <person name="Elhaik E."/>
            <person name="Landan G."/>
            <person name="Graur D."/>
            <person name="Arensburger P."/>
            <person name="Atkinson P."/>
            <person name="Beeman R.W."/>
            <person name="Beidler J."/>
            <person name="Brown S.J."/>
            <person name="Demuth J.P."/>
            <person name="Drury D.W."/>
            <person name="Du Y.Z."/>
            <person name="Fujiwara H."/>
            <person name="Lorenzen M."/>
            <person name="Maselli V."/>
            <person name="Osanai M."/>
            <person name="Park Y."/>
            <person name="Robertson H.M."/>
            <person name="Tu Z."/>
            <person name="Wang J.J."/>
            <person name="Wang S."/>
            <person name="Richards S."/>
            <person name="Song H."/>
            <person name="Zhang L."/>
            <person name="Sodergren E."/>
            <person name="Werner D."/>
            <person name="Stanke M."/>
            <person name="Morgenstern B."/>
            <person name="Solovyev V."/>
            <person name="Kosarev P."/>
            <person name="Brown G."/>
            <person name="Chen H.C."/>
            <person name="Ermolaeva O."/>
            <person name="Hlavina W."/>
            <person name="Kapustin Y."/>
            <person name="Kiryutin B."/>
            <person name="Kitts P."/>
            <person name="Maglott D."/>
            <person name="Pruitt K."/>
            <person name="Sapojnikov V."/>
            <person name="Souvorov A."/>
            <person name="Mackey A.J."/>
            <person name="Waterhouse R.M."/>
            <person name="Wyder S."/>
            <person name="Zdobnov E.M."/>
            <person name="Zdobnov E.M."/>
            <person name="Wyder S."/>
            <person name="Kriventseva E.V."/>
            <person name="Kadowaki T."/>
            <person name="Bork P."/>
            <person name="Aranda M."/>
            <person name="Bao R."/>
            <person name="Beermann A."/>
            <person name="Berns N."/>
            <person name="Bolognesi R."/>
            <person name="Bonneton F."/>
            <person name="Bopp D."/>
            <person name="Brown S.J."/>
            <person name="Bucher G."/>
            <person name="Butts T."/>
            <person name="Chaumot A."/>
            <person name="Denell R.E."/>
            <person name="Ferrier D.E."/>
            <person name="Friedrich M."/>
            <person name="Gordon C.M."/>
            <person name="Jindra M."/>
            <person name="Klingler M."/>
            <person name="Lan Q."/>
            <person name="Lattorff H.M."/>
            <person name="Laudet V."/>
            <person name="von Levetsow C."/>
            <person name="Liu Z."/>
            <person name="Lutz R."/>
            <person name="Lynch J.A."/>
            <person name="da Fonseca R.N."/>
            <person name="Posnien N."/>
            <person name="Reuter R."/>
            <person name="Roth S."/>
            <person name="Savard J."/>
            <person name="Schinko J.B."/>
            <person name="Schmitt C."/>
            <person name="Schoppmeier M."/>
            <person name="Schroder R."/>
            <person name="Shippy T.D."/>
            <person name="Simonnet F."/>
            <person name="Marques-Souza H."/>
            <person name="Tautz D."/>
            <person name="Tomoyasu Y."/>
            <person name="Trauner J."/>
            <person name="Van der Zee M."/>
            <person name="Vervoort M."/>
            <person name="Wittkopp N."/>
            <person name="Wimmer E.A."/>
            <person name="Yang X."/>
            <person name="Jones A.K."/>
            <person name="Sattelle D.B."/>
            <person name="Ebert P.R."/>
            <person name="Nelson D."/>
            <person name="Scott J.G."/>
            <person name="Beeman R.W."/>
            <person name="Muthukrishnan S."/>
            <person name="Kramer K.J."/>
            <person name="Arakane Y."/>
            <person name="Beeman R.W."/>
            <person name="Zhu Q."/>
            <person name="Hogenkamp D."/>
            <person name="Dixit R."/>
            <person name="Oppert B."/>
            <person name="Jiang H."/>
            <person name="Zou Z."/>
            <person name="Marshall J."/>
            <person name="Elpidina E."/>
            <person name="Vinokurov K."/>
            <person name="Oppert C."/>
            <person name="Zou Z."/>
            <person name="Evans J."/>
            <person name="Lu Z."/>
            <person name="Zhao P."/>
            <person name="Sumathipala N."/>
            <person name="Altincicek B."/>
            <person name="Vilcinskas A."/>
            <person name="Williams M."/>
            <person name="Hultmark D."/>
            <person name="Hetru C."/>
            <person name="Jiang H."/>
            <person name="Grimmelikhuijzen C.J."/>
            <person name="Hauser F."/>
            <person name="Cazzamali G."/>
            <person name="Williamson M."/>
            <person name="Park Y."/>
            <person name="Li B."/>
            <person name="Tanaka Y."/>
            <person name="Predel R."/>
            <person name="Neupert S."/>
            <person name="Schachtner J."/>
            <person name="Verleyen P."/>
            <person name="Raible F."/>
            <person name="Bork P."/>
            <person name="Friedrich M."/>
            <person name="Walden K.K."/>
            <person name="Robertson H.M."/>
            <person name="Angeli S."/>
            <person name="Foret S."/>
            <person name="Bucher G."/>
            <person name="Schuetz S."/>
            <person name="Maleszka R."/>
            <person name="Wimmer E.A."/>
            <person name="Beeman R.W."/>
            <person name="Lorenzen M."/>
            <person name="Tomoyasu Y."/>
            <person name="Miller S.C."/>
            <person name="Grossmann D."/>
            <person name="Bucher G."/>
        </authorList>
    </citation>
    <scope>NUCLEOTIDE SEQUENCE [LARGE SCALE GENOMIC DNA]</scope>
    <source>
        <strain evidence="9 10">Georgia GA2</strain>
    </source>
</reference>
<dbReference type="HOGENOM" id="CLU_010162_3_0_1"/>
<keyword evidence="4 6" id="KW-0802">TPR repeat</keyword>